<dbReference type="InterPro" id="IPR003477">
    <property type="entry name" value="PemK-like"/>
</dbReference>
<dbReference type="GO" id="GO:0016075">
    <property type="term" value="P:rRNA catabolic process"/>
    <property type="evidence" value="ECO:0007669"/>
    <property type="project" value="TreeGrafter"/>
</dbReference>
<proteinExistence type="inferred from homology"/>
<dbReference type="GO" id="GO:0004521">
    <property type="term" value="F:RNA endonuclease activity"/>
    <property type="evidence" value="ECO:0007669"/>
    <property type="project" value="TreeGrafter"/>
</dbReference>
<dbReference type="InterPro" id="IPR011067">
    <property type="entry name" value="Plasmid_toxin/cell-grow_inhib"/>
</dbReference>
<comment type="similarity">
    <text evidence="1">Belongs to the PemK/MazF family.</text>
</comment>
<evidence type="ECO:0000313" key="5">
    <source>
        <dbReference type="Proteomes" id="UP000724672"/>
    </source>
</evidence>
<comment type="caution">
    <text evidence="4">The sequence shown here is derived from an EMBL/GenBank/DDBJ whole genome shotgun (WGS) entry which is preliminary data.</text>
</comment>
<gene>
    <name evidence="4" type="ORF">GOQ27_12995</name>
</gene>
<sequence length="197" mass="22127">MSVKRGDIYYADLGYSFGSTIRGKRPVIVLQNDIANKYAPTVIVAPISSNFNNPKIPTQVKIEANQSGLKVDSVILLEQVRVIDKHKQLLDQKISSVDESFMVEVMDALKIAVAGDKFELSNDKTLNKKTLKSKDIKYDNSEKMYKSFYNLLENHTESIRNLEGKFDGSNSIKSKIKDWIFGGIIGALFSVILTLFL</sequence>
<keyword evidence="3" id="KW-1133">Transmembrane helix</keyword>
<keyword evidence="3" id="KW-0812">Transmembrane</keyword>
<evidence type="ECO:0000256" key="1">
    <source>
        <dbReference type="ARBA" id="ARBA00007521"/>
    </source>
</evidence>
<dbReference type="Pfam" id="PF02452">
    <property type="entry name" value="PemK_toxin"/>
    <property type="match status" value="1"/>
</dbReference>
<keyword evidence="3" id="KW-0472">Membrane</keyword>
<keyword evidence="5" id="KW-1185">Reference proteome</keyword>
<dbReference type="GO" id="GO:0003677">
    <property type="term" value="F:DNA binding"/>
    <property type="evidence" value="ECO:0007669"/>
    <property type="project" value="InterPro"/>
</dbReference>
<dbReference type="PANTHER" id="PTHR33988:SF2">
    <property type="entry name" value="ENDORIBONUCLEASE MAZF"/>
    <property type="match status" value="1"/>
</dbReference>
<accession>A0A942UZZ4</accession>
<dbReference type="GO" id="GO:0006402">
    <property type="term" value="P:mRNA catabolic process"/>
    <property type="evidence" value="ECO:0007669"/>
    <property type="project" value="TreeGrafter"/>
</dbReference>
<dbReference type="RefSeq" id="WP_203367311.1">
    <property type="nucleotide sequence ID" value="NZ_WSFT01000049.1"/>
</dbReference>
<dbReference type="Gene3D" id="2.30.30.110">
    <property type="match status" value="1"/>
</dbReference>
<dbReference type="AlphaFoldDB" id="A0A942UZZ4"/>
<protein>
    <submittedName>
        <fullName evidence="4">Type II toxin-antitoxin system PemK/MazF family toxin</fullName>
    </submittedName>
</protein>
<evidence type="ECO:0000313" key="4">
    <source>
        <dbReference type="EMBL" id="MBS4539386.1"/>
    </source>
</evidence>
<name>A0A942UZZ4_9FIRM</name>
<evidence type="ECO:0000256" key="2">
    <source>
        <dbReference type="ARBA" id="ARBA00022649"/>
    </source>
</evidence>
<feature type="transmembrane region" description="Helical" evidence="3">
    <location>
        <begin position="179"/>
        <end position="196"/>
    </location>
</feature>
<evidence type="ECO:0000256" key="3">
    <source>
        <dbReference type="SAM" id="Phobius"/>
    </source>
</evidence>
<reference evidence="4" key="1">
    <citation type="submission" date="2019-12" db="EMBL/GenBank/DDBJ databases">
        <title>Clostridiaceae gen. nov. sp. nov., isolated from sediment in Xinjiang, China.</title>
        <authorList>
            <person name="Zhang R."/>
        </authorList>
    </citation>
    <scope>NUCLEOTIDE SEQUENCE</scope>
    <source>
        <strain evidence="4">D2Q-11</strain>
    </source>
</reference>
<organism evidence="4 5">
    <name type="scientific">Anaeromonas frigoriresistens</name>
    <dbReference type="NCBI Taxonomy" id="2683708"/>
    <lineage>
        <taxon>Bacteria</taxon>
        <taxon>Bacillati</taxon>
        <taxon>Bacillota</taxon>
        <taxon>Tissierellia</taxon>
        <taxon>Tissierellales</taxon>
        <taxon>Thermohalobacteraceae</taxon>
        <taxon>Anaeromonas</taxon>
    </lineage>
</organism>
<dbReference type="PANTHER" id="PTHR33988">
    <property type="entry name" value="ENDORIBONUCLEASE MAZF-RELATED"/>
    <property type="match status" value="1"/>
</dbReference>
<dbReference type="EMBL" id="WSFT01000049">
    <property type="protein sequence ID" value="MBS4539386.1"/>
    <property type="molecule type" value="Genomic_DNA"/>
</dbReference>
<keyword evidence="2" id="KW-1277">Toxin-antitoxin system</keyword>
<dbReference type="Proteomes" id="UP000724672">
    <property type="component" value="Unassembled WGS sequence"/>
</dbReference>
<dbReference type="SUPFAM" id="SSF50118">
    <property type="entry name" value="Cell growth inhibitor/plasmid maintenance toxic component"/>
    <property type="match status" value="1"/>
</dbReference>